<sequence>MSNPPGWLGYKGST</sequence>
<gene>
    <name evidence="1" type="ORF">NYM_LOCUS29053</name>
</gene>
<name>A0A5K1HAL1_9MAGN</name>
<reference evidence="1" key="1">
    <citation type="submission" date="2019-09" db="EMBL/GenBank/DDBJ databases">
        <authorList>
            <person name="Zhang L."/>
        </authorList>
    </citation>
    <scope>NUCLEOTIDE SEQUENCE</scope>
</reference>
<evidence type="ECO:0000313" key="1">
    <source>
        <dbReference type="EMBL" id="VVW84756.1"/>
    </source>
</evidence>
<dbReference type="EMBL" id="LR721910">
    <property type="protein sequence ID" value="VVW84756.1"/>
    <property type="molecule type" value="Genomic_DNA"/>
</dbReference>
<proteinExistence type="predicted"/>
<accession>A0A5K1HAL1</accession>
<organism evidence="1">
    <name type="scientific">Nymphaea colorata</name>
    <name type="common">pocket water lily</name>
    <dbReference type="NCBI Taxonomy" id="210225"/>
    <lineage>
        <taxon>Eukaryota</taxon>
        <taxon>Viridiplantae</taxon>
        <taxon>Streptophyta</taxon>
        <taxon>Embryophyta</taxon>
        <taxon>Tracheophyta</taxon>
        <taxon>Spermatophyta</taxon>
        <taxon>Magnoliopsida</taxon>
        <taxon>Nymphaeales</taxon>
        <taxon>Nymphaeaceae</taxon>
        <taxon>Nymphaea</taxon>
    </lineage>
</organism>
<protein>
    <submittedName>
        <fullName evidence="1">Uncharacterized protein</fullName>
    </submittedName>
</protein>